<dbReference type="Proteomes" id="UP000422569">
    <property type="component" value="Chromosome"/>
</dbReference>
<dbReference type="AlphaFoldDB" id="A0A6B8M3B2"/>
<feature type="domain" description="AMP-dependent synthetase/ligase" evidence="1">
    <location>
        <begin position="67"/>
        <end position="167"/>
    </location>
</feature>
<dbReference type="InterPro" id="IPR000873">
    <property type="entry name" value="AMP-dep_synth/lig_dom"/>
</dbReference>
<organism evidence="2 3">
    <name type="scientific">Methylocystis parvus</name>
    <dbReference type="NCBI Taxonomy" id="134"/>
    <lineage>
        <taxon>Bacteria</taxon>
        <taxon>Pseudomonadati</taxon>
        <taxon>Pseudomonadota</taxon>
        <taxon>Alphaproteobacteria</taxon>
        <taxon>Hyphomicrobiales</taxon>
        <taxon>Methylocystaceae</taxon>
        <taxon>Methylocystis</taxon>
    </lineage>
</organism>
<sequence length="391" mass="40351">MDCAFDRYCPAGTVAALRVADLRSDPRKLVEKESMTARAAFSDGEDAALARAHPLTLFGFDALIAGAARPRPGAMAFRDEHDGEADEATYADLYQRVGAGLSLLRAFDFVRGERVLICCPPSAQSFVLLTAALAAGLDPVLAPLPLPYSRDAVANAARALKVSGLFGPGRFCGLDFETPLLEIAADAPSIRLIGTLHGALDGAADFSSRSLAAEATPRVRLDDDWGADERRLIGALDDLGQVDFTTQGALLGAALDLVRMTRAAGDAPVLSLCAPSSLAALVAGPLAALLAGRPLHFLAPFKSARFIETLDALGPTRLVAPASILPDLGRAGLLTNGALVSVTAVCNGAGAPRLDAEPACPIIELRVAGGAVSLRAAHAPAHGEKGAAARK</sequence>
<dbReference type="Pfam" id="PF00501">
    <property type="entry name" value="AMP-binding"/>
    <property type="match status" value="1"/>
</dbReference>
<dbReference type="GO" id="GO:0016874">
    <property type="term" value="F:ligase activity"/>
    <property type="evidence" value="ECO:0007669"/>
    <property type="project" value="UniProtKB-KW"/>
</dbReference>
<accession>A0A6B8M3B2</accession>
<dbReference type="InterPro" id="IPR042099">
    <property type="entry name" value="ANL_N_sf"/>
</dbReference>
<dbReference type="Gene3D" id="3.40.50.12780">
    <property type="entry name" value="N-terminal domain of ligase-like"/>
    <property type="match status" value="1"/>
</dbReference>
<name>A0A6B8M3B2_9HYPH</name>
<proteinExistence type="predicted"/>
<dbReference type="SUPFAM" id="SSF56801">
    <property type="entry name" value="Acetyl-CoA synthetase-like"/>
    <property type="match status" value="1"/>
</dbReference>
<evidence type="ECO:0000259" key="1">
    <source>
        <dbReference type="Pfam" id="PF00501"/>
    </source>
</evidence>
<keyword evidence="2" id="KW-0436">Ligase</keyword>
<evidence type="ECO:0000313" key="3">
    <source>
        <dbReference type="Proteomes" id="UP000422569"/>
    </source>
</evidence>
<protein>
    <submittedName>
        <fullName evidence="2">Long-chain fatty acid--CoA ligase</fullName>
    </submittedName>
</protein>
<dbReference type="KEGG" id="mpar:F7D14_04720"/>
<keyword evidence="3" id="KW-1185">Reference proteome</keyword>
<gene>
    <name evidence="2" type="ORF">F7D14_04720</name>
</gene>
<dbReference type="EMBL" id="CP044331">
    <property type="protein sequence ID" value="QGM96846.1"/>
    <property type="molecule type" value="Genomic_DNA"/>
</dbReference>
<evidence type="ECO:0000313" key="2">
    <source>
        <dbReference type="EMBL" id="QGM96846.1"/>
    </source>
</evidence>
<reference evidence="2 3" key="1">
    <citation type="submission" date="2019-09" db="EMBL/GenBank/DDBJ databases">
        <title>Isolation and complete genome sequencing of Methylocystis species.</title>
        <authorList>
            <person name="Rumah B.L."/>
            <person name="Stead C.E."/>
            <person name="Stevens B.C."/>
            <person name="Minton N.P."/>
            <person name="Grosse-Honebrink A."/>
            <person name="Zhang Y."/>
        </authorList>
    </citation>
    <scope>NUCLEOTIDE SEQUENCE [LARGE SCALE GENOMIC DNA]</scope>
    <source>
        <strain evidence="2 3">BRCS2</strain>
    </source>
</reference>